<evidence type="ECO:0000313" key="4">
    <source>
        <dbReference type="Proteomes" id="UP000472372"/>
    </source>
</evidence>
<gene>
    <name evidence="3" type="ORF">PTTW11_10877</name>
</gene>
<dbReference type="EMBL" id="HG992987">
    <property type="protein sequence ID" value="CAE7216833.1"/>
    <property type="molecule type" value="Genomic_DNA"/>
</dbReference>
<evidence type="ECO:0000313" key="3">
    <source>
        <dbReference type="EMBL" id="CAE7216833.1"/>
    </source>
</evidence>
<dbReference type="PROSITE" id="PS51375">
    <property type="entry name" value="PPR"/>
    <property type="match status" value="1"/>
</dbReference>
<dbReference type="Gene3D" id="1.25.40.10">
    <property type="entry name" value="Tetratricopeptide repeat domain"/>
    <property type="match status" value="1"/>
</dbReference>
<dbReference type="InterPro" id="IPR002885">
    <property type="entry name" value="PPR_rpt"/>
</dbReference>
<sequence length="763" mass="86463">MLNCRACLWRCIQPRHVLPANVSNVNLFTHGQRRLRTDAGEYKQRIAQKNGPWAAAAEANTRREAESPSSPTYVQDSFKTSAFAANRKKREIAAMRETPARYETPNLAKLGPRDPRMSDSDWNRRKMELRHLQDPLDLATFVKQELAKGKEDEMLQLVRMACHSMQCVVSWNHIIDHKLANGRVNDAFKIYNEMKKRGQFPDSYTYTIILRGLSTNAQTSGVVERALTVYHSLYAPNSRVEPSIIHTNAALGVCARAGNMDALWGIAGKIPESGPAAANEVTYLTTLNAIRQNLIIDAPKGESEEETAARKERGIMEGRRMWEDIVGRWRRADLFIDEELVCAMGRLLLVGSRPRDWDDVLSLIEQTMDIPRLVPRLGSAGRVEAGLPRLRAPNVPQEYRFDDDHLSPDKAPARGDEFLALTPRGVGAVVPNPLVYAKPGNNTLSLIQETCQKIVANKAALEYWELLTDPNTYKVEADFNNLTMRLRILRQNRASSEAVELLQRNMLDKGFTPRAGTFRIAMSTCVRDKNNHNSLKNAGRILQIMTKVLEDADSKAVTMYADLATSFPLAKGSDLIDALTLLHPICKNIRLQLGVGGGEKESSRFSSPQPLKGEEKQDAVAALRRIHGVYDKLIHSNLIAEEAKSPFKAERARLSSFIQRVRFKDSRIEKGWDPPEEEEYRRKHMQREDGYRGGSAEEADGRRYVQREDRHRDGPADEMGETSRNRNNKPAWKNEWARQVERSERRFMYSPQVTNARRAARDM</sequence>
<dbReference type="PANTHER" id="PTHR47942:SF105">
    <property type="entry name" value="ATPASE EXPRESSION PROTEIN 3"/>
    <property type="match status" value="1"/>
</dbReference>
<dbReference type="Pfam" id="PF13041">
    <property type="entry name" value="PPR_2"/>
    <property type="match status" value="1"/>
</dbReference>
<dbReference type="NCBIfam" id="TIGR00756">
    <property type="entry name" value="PPR"/>
    <property type="match status" value="1"/>
</dbReference>
<evidence type="ECO:0000256" key="2">
    <source>
        <dbReference type="SAM" id="MobiDB-lite"/>
    </source>
</evidence>
<feature type="region of interest" description="Disordered" evidence="2">
    <location>
        <begin position="597"/>
        <end position="616"/>
    </location>
</feature>
<dbReference type="InterPro" id="IPR051222">
    <property type="entry name" value="PPR/CCM1_RNA-binding"/>
</dbReference>
<reference evidence="3" key="1">
    <citation type="submission" date="2021-02" db="EMBL/GenBank/DDBJ databases">
        <authorList>
            <person name="Syme A R."/>
            <person name="Syme A R."/>
            <person name="Moolhuijzen P."/>
        </authorList>
    </citation>
    <scope>NUCLEOTIDE SEQUENCE</scope>
    <source>
        <strain evidence="3">W1-1</strain>
    </source>
</reference>
<accession>A0A6S6WFU7</accession>
<dbReference type="AlphaFoldDB" id="A0A6S6WFU7"/>
<proteinExistence type="predicted"/>
<keyword evidence="1" id="KW-0677">Repeat</keyword>
<dbReference type="PANTHER" id="PTHR47942">
    <property type="entry name" value="TETRATRICOPEPTIDE REPEAT (TPR)-LIKE SUPERFAMILY PROTEIN-RELATED"/>
    <property type="match status" value="1"/>
</dbReference>
<dbReference type="InterPro" id="IPR011990">
    <property type="entry name" value="TPR-like_helical_dom_sf"/>
</dbReference>
<feature type="region of interest" description="Disordered" evidence="2">
    <location>
        <begin position="671"/>
        <end position="736"/>
    </location>
</feature>
<feature type="compositionally biased region" description="Basic and acidic residues" evidence="2">
    <location>
        <begin position="699"/>
        <end position="715"/>
    </location>
</feature>
<feature type="region of interest" description="Disordered" evidence="2">
    <location>
        <begin position="50"/>
        <end position="74"/>
    </location>
</feature>
<name>A0A6S6WFU7_9PLEO</name>
<protein>
    <submittedName>
        <fullName evidence="3">Pentatricopeptide repeat protein</fullName>
    </submittedName>
</protein>
<evidence type="ECO:0000256" key="1">
    <source>
        <dbReference type="ARBA" id="ARBA00022737"/>
    </source>
</evidence>
<dbReference type="Proteomes" id="UP000472372">
    <property type="component" value="Chromosome 11"/>
</dbReference>
<organism evidence="3 4">
    <name type="scientific">Pyrenophora teres f. teres</name>
    <dbReference type="NCBI Taxonomy" id="97479"/>
    <lineage>
        <taxon>Eukaryota</taxon>
        <taxon>Fungi</taxon>
        <taxon>Dikarya</taxon>
        <taxon>Ascomycota</taxon>
        <taxon>Pezizomycotina</taxon>
        <taxon>Dothideomycetes</taxon>
        <taxon>Pleosporomycetidae</taxon>
        <taxon>Pleosporales</taxon>
        <taxon>Pleosporineae</taxon>
        <taxon>Pleosporaceae</taxon>
        <taxon>Pyrenophora</taxon>
    </lineage>
</organism>